<dbReference type="InterPro" id="IPR036097">
    <property type="entry name" value="HisK_dim/P_sf"/>
</dbReference>
<dbReference type="PANTHER" id="PTHR43711">
    <property type="entry name" value="TWO-COMPONENT HISTIDINE KINASE"/>
    <property type="match status" value="1"/>
</dbReference>
<dbReference type="InterPro" id="IPR036890">
    <property type="entry name" value="HATPase_C_sf"/>
</dbReference>
<dbReference type="Gene3D" id="1.10.287.130">
    <property type="match status" value="1"/>
</dbReference>
<dbReference type="InterPro" id="IPR004358">
    <property type="entry name" value="Sig_transdc_His_kin-like_C"/>
</dbReference>
<feature type="transmembrane region" description="Helical" evidence="13">
    <location>
        <begin position="280"/>
        <end position="305"/>
    </location>
</feature>
<dbReference type="FunFam" id="3.30.565.10:FF:000006">
    <property type="entry name" value="Sensor histidine kinase WalK"/>
    <property type="match status" value="1"/>
</dbReference>
<evidence type="ECO:0000256" key="1">
    <source>
        <dbReference type="ARBA" id="ARBA00000085"/>
    </source>
</evidence>
<keyword evidence="11 13" id="KW-0472">Membrane</keyword>
<keyword evidence="12" id="KW-0175">Coiled coil</keyword>
<dbReference type="OrthoDB" id="9764438at2"/>
<sequence length="896" mass="101692">MSNYSLIIIIILYLSVLFYIAYLAEKKAKSKWINNPYIYSLSLAVYCSAWTYYGSVGIAANSGISFLTIYLGPVIAVPLWIVVLRKIIRISKQHKISSIADFISLRYGNNRFLGALITIICAFGTVPYISLQLKAVSETFEIMTEKSNYVSTSILGDSTFYIALLLAIFATFFGTQTTDASEKHKGIVASVAFESILKLVFFLIIGVYVTYFLFDGTEDIYNKISQTENFENLIKLNGLEEGFNWFFMIMLSFMAIFLLPRQFQVSVLENNREKHLKKAIWLFPLYLLLFNLFVIFIGWAGKLSFSREVNGEYFALLLPLQNNNIFLALLVFLGGFSAVISMVVVSTLALSTMVSNNLIIPYGFLDKFVKNHPEKNAFYIKSIRRISIFSIIVLAYGFYYNFSIELPLISIGLISFVIISQLAPSFFIGLFWNRGSSKGAIIGIIIGFLITSYTLILPFSIEAFTGSNSFTQNGLFGITSLKPYALFGIDFLNPHSHAFLWSLTSNTLCYLIFSLTSKGDYRERNYAEMFVDSSNYSSLQDSALVWKGEAYVADIKNVLNKFLGEKHTQRALNIFFTKYKLPQDTQMADARLINFSEKLLTGSIGSASAKILIASVIKEEEISLIEVLKILEESKETNARNKLLREKSKQLISLTNQLKQANEDLRTKDKQKDEFLDTVAHELKTPITGIRAATELLIDENGEMPNEIKEQFLKNMLQDSDRLSRLINDILDFEKLSTGRQTLNLELNSIKKTIKHAINSVQHIASNKEITIINDNLVDFQFHYDEDRILQVLTNLLSNSIKFTEPKKGKIIVEYKMINNFIEIYVIDNGKVIPEEDFDYIFDKFYQSMNQNTIKPEGSGLGLAISKQIIEQHSGKIWAKRGNKSGATFVFKLPFN</sequence>
<dbReference type="Pfam" id="PF00512">
    <property type="entry name" value="HisKA"/>
    <property type="match status" value="1"/>
</dbReference>
<keyword evidence="8" id="KW-0418">Kinase</keyword>
<dbReference type="EMBL" id="VNIA01000008">
    <property type="protein sequence ID" value="TYP96275.1"/>
    <property type="molecule type" value="Genomic_DNA"/>
</dbReference>
<feature type="domain" description="Histidine kinase" evidence="14">
    <location>
        <begin position="678"/>
        <end position="896"/>
    </location>
</feature>
<proteinExistence type="inferred from homology"/>
<evidence type="ECO:0000256" key="5">
    <source>
        <dbReference type="ARBA" id="ARBA00022553"/>
    </source>
</evidence>
<dbReference type="PROSITE" id="PS50283">
    <property type="entry name" value="NA_SOLUT_SYMP_3"/>
    <property type="match status" value="1"/>
</dbReference>
<dbReference type="Gene3D" id="3.30.565.10">
    <property type="entry name" value="Histidine kinase-like ATPase, C-terminal domain"/>
    <property type="match status" value="1"/>
</dbReference>
<evidence type="ECO:0000256" key="9">
    <source>
        <dbReference type="ARBA" id="ARBA00022989"/>
    </source>
</evidence>
<feature type="transmembrane region" description="Helical" evidence="13">
    <location>
        <begin position="196"/>
        <end position="214"/>
    </location>
</feature>
<reference evidence="15 16" key="1">
    <citation type="submission" date="2019-07" db="EMBL/GenBank/DDBJ databases">
        <title>Genomic Encyclopedia of Type Strains, Phase IV (KMG-IV): sequencing the most valuable type-strain genomes for metagenomic binning, comparative biology and taxonomic classification.</title>
        <authorList>
            <person name="Goeker M."/>
        </authorList>
    </citation>
    <scope>NUCLEOTIDE SEQUENCE [LARGE SCALE GENOMIC DNA]</scope>
    <source>
        <strain evidence="15 16">DSM 18961</strain>
    </source>
</reference>
<dbReference type="GO" id="GO:0016020">
    <property type="term" value="C:membrane"/>
    <property type="evidence" value="ECO:0007669"/>
    <property type="project" value="UniProtKB-SubCell"/>
</dbReference>
<dbReference type="InterPro" id="IPR001734">
    <property type="entry name" value="Na/solute_symporter"/>
</dbReference>
<dbReference type="CDD" id="cd00082">
    <property type="entry name" value="HisKA"/>
    <property type="match status" value="1"/>
</dbReference>
<comment type="catalytic activity">
    <reaction evidence="1">
        <text>ATP + protein L-histidine = ADP + protein N-phospho-L-histidine.</text>
        <dbReference type="EC" id="2.7.13.3"/>
    </reaction>
</comment>
<dbReference type="PRINTS" id="PR00344">
    <property type="entry name" value="BCTRLSENSOR"/>
</dbReference>
<evidence type="ECO:0000256" key="8">
    <source>
        <dbReference type="ARBA" id="ARBA00022777"/>
    </source>
</evidence>
<protein>
    <recommendedName>
        <fullName evidence="4">histidine kinase</fullName>
        <ecNumber evidence="4">2.7.13.3</ecNumber>
    </recommendedName>
</protein>
<evidence type="ECO:0000256" key="6">
    <source>
        <dbReference type="ARBA" id="ARBA00022679"/>
    </source>
</evidence>
<gene>
    <name evidence="15" type="ORF">C7447_10825</name>
</gene>
<evidence type="ECO:0000313" key="16">
    <source>
        <dbReference type="Proteomes" id="UP000323136"/>
    </source>
</evidence>
<dbReference type="GO" id="GO:0022857">
    <property type="term" value="F:transmembrane transporter activity"/>
    <property type="evidence" value="ECO:0007669"/>
    <property type="project" value="InterPro"/>
</dbReference>
<dbReference type="Pfam" id="PF02518">
    <property type="entry name" value="HATPase_c"/>
    <property type="match status" value="1"/>
</dbReference>
<feature type="coiled-coil region" evidence="12">
    <location>
        <begin position="644"/>
        <end position="678"/>
    </location>
</feature>
<evidence type="ECO:0000259" key="14">
    <source>
        <dbReference type="PROSITE" id="PS50109"/>
    </source>
</evidence>
<dbReference type="InterPro" id="IPR003594">
    <property type="entry name" value="HATPase_dom"/>
</dbReference>
<dbReference type="AlphaFoldDB" id="A0A5S5DKS2"/>
<feature type="transmembrane region" description="Helical" evidence="13">
    <location>
        <begin position="439"/>
        <end position="461"/>
    </location>
</feature>
<keyword evidence="10" id="KW-0902">Two-component regulatory system</keyword>
<keyword evidence="16" id="KW-1185">Reference proteome</keyword>
<comment type="similarity">
    <text evidence="3">Belongs to the sodium:solute symporter (SSF) (TC 2.A.21) family.</text>
</comment>
<dbReference type="PANTHER" id="PTHR43711:SF30">
    <property type="entry name" value="HISTIDINE KINASE"/>
    <property type="match status" value="1"/>
</dbReference>
<feature type="transmembrane region" description="Helical" evidence="13">
    <location>
        <begin position="65"/>
        <end position="84"/>
    </location>
</feature>
<dbReference type="FunFam" id="1.10.287.130:FF:000001">
    <property type="entry name" value="Two-component sensor histidine kinase"/>
    <property type="match status" value="1"/>
</dbReference>
<keyword evidence="7 13" id="KW-0812">Transmembrane</keyword>
<dbReference type="CDD" id="cd10322">
    <property type="entry name" value="SLC5sbd"/>
    <property type="match status" value="1"/>
</dbReference>
<dbReference type="InterPro" id="IPR050736">
    <property type="entry name" value="Sensor_HK_Regulatory"/>
</dbReference>
<dbReference type="PROSITE" id="PS50109">
    <property type="entry name" value="HIS_KIN"/>
    <property type="match status" value="1"/>
</dbReference>
<feature type="transmembrane region" description="Helical" evidence="13">
    <location>
        <begin position="112"/>
        <end position="129"/>
    </location>
</feature>
<comment type="caution">
    <text evidence="15">The sequence shown here is derived from an EMBL/GenBank/DDBJ whole genome shotgun (WGS) entry which is preliminary data.</text>
</comment>
<evidence type="ECO:0000256" key="4">
    <source>
        <dbReference type="ARBA" id="ARBA00012438"/>
    </source>
</evidence>
<keyword evidence="6" id="KW-0808">Transferase</keyword>
<dbReference type="Gene3D" id="1.20.1730.10">
    <property type="entry name" value="Sodium/glucose cotransporter"/>
    <property type="match status" value="1"/>
</dbReference>
<dbReference type="RefSeq" id="WP_148871184.1">
    <property type="nucleotide sequence ID" value="NZ_VNIA01000008.1"/>
</dbReference>
<comment type="subcellular location">
    <subcellularLocation>
        <location evidence="2">Membrane</location>
        <topology evidence="2">Multi-pass membrane protein</topology>
    </subcellularLocation>
</comment>
<evidence type="ECO:0000256" key="3">
    <source>
        <dbReference type="ARBA" id="ARBA00006434"/>
    </source>
</evidence>
<dbReference type="SMART" id="SM00388">
    <property type="entry name" value="HisKA"/>
    <property type="match status" value="1"/>
</dbReference>
<dbReference type="InterPro" id="IPR018212">
    <property type="entry name" value="Na/solute_symporter_CS"/>
</dbReference>
<feature type="transmembrane region" description="Helical" evidence="13">
    <location>
        <begin position="6"/>
        <end position="24"/>
    </location>
</feature>
<evidence type="ECO:0000256" key="11">
    <source>
        <dbReference type="ARBA" id="ARBA00023136"/>
    </source>
</evidence>
<dbReference type="SMART" id="SM00387">
    <property type="entry name" value="HATPase_c"/>
    <property type="match status" value="1"/>
</dbReference>
<dbReference type="SUPFAM" id="SSF55874">
    <property type="entry name" value="ATPase domain of HSP90 chaperone/DNA topoisomerase II/histidine kinase"/>
    <property type="match status" value="1"/>
</dbReference>
<keyword evidence="5" id="KW-0597">Phosphoprotein</keyword>
<feature type="transmembrane region" description="Helical" evidence="13">
    <location>
        <begin position="408"/>
        <end position="432"/>
    </location>
</feature>
<evidence type="ECO:0000256" key="10">
    <source>
        <dbReference type="ARBA" id="ARBA00023012"/>
    </source>
</evidence>
<evidence type="ECO:0000256" key="13">
    <source>
        <dbReference type="SAM" id="Phobius"/>
    </source>
</evidence>
<name>A0A5S5DKS2_9FLAO</name>
<feature type="transmembrane region" description="Helical" evidence="13">
    <location>
        <begin position="383"/>
        <end position="402"/>
    </location>
</feature>
<dbReference type="InterPro" id="IPR038377">
    <property type="entry name" value="Na/Glc_symporter_sf"/>
</dbReference>
<feature type="transmembrane region" description="Helical" evidence="13">
    <location>
        <begin position="325"/>
        <end position="350"/>
    </location>
</feature>
<dbReference type="EC" id="2.7.13.3" evidence="4"/>
<feature type="transmembrane region" description="Helical" evidence="13">
    <location>
        <begin position="36"/>
        <end position="53"/>
    </location>
</feature>
<dbReference type="GO" id="GO:0000155">
    <property type="term" value="F:phosphorelay sensor kinase activity"/>
    <property type="evidence" value="ECO:0007669"/>
    <property type="project" value="InterPro"/>
</dbReference>
<evidence type="ECO:0000256" key="2">
    <source>
        <dbReference type="ARBA" id="ARBA00004141"/>
    </source>
</evidence>
<feature type="transmembrane region" description="Helical" evidence="13">
    <location>
        <begin position="149"/>
        <end position="175"/>
    </location>
</feature>
<organism evidence="15 16">
    <name type="scientific">Tenacibaculum adriaticum</name>
    <dbReference type="NCBI Taxonomy" id="413713"/>
    <lineage>
        <taxon>Bacteria</taxon>
        <taxon>Pseudomonadati</taxon>
        <taxon>Bacteroidota</taxon>
        <taxon>Flavobacteriia</taxon>
        <taxon>Flavobacteriales</taxon>
        <taxon>Flavobacteriaceae</taxon>
        <taxon>Tenacibaculum</taxon>
    </lineage>
</organism>
<dbReference type="Proteomes" id="UP000323136">
    <property type="component" value="Unassembled WGS sequence"/>
</dbReference>
<feature type="transmembrane region" description="Helical" evidence="13">
    <location>
        <begin position="242"/>
        <end position="259"/>
    </location>
</feature>
<evidence type="ECO:0000256" key="12">
    <source>
        <dbReference type="SAM" id="Coils"/>
    </source>
</evidence>
<dbReference type="InterPro" id="IPR005467">
    <property type="entry name" value="His_kinase_dom"/>
</dbReference>
<dbReference type="SUPFAM" id="SSF47384">
    <property type="entry name" value="Homodimeric domain of signal transducing histidine kinase"/>
    <property type="match status" value="1"/>
</dbReference>
<evidence type="ECO:0000256" key="7">
    <source>
        <dbReference type="ARBA" id="ARBA00022692"/>
    </source>
</evidence>
<keyword evidence="9 13" id="KW-1133">Transmembrane helix</keyword>
<dbReference type="InterPro" id="IPR003661">
    <property type="entry name" value="HisK_dim/P_dom"/>
</dbReference>
<dbReference type="PROSITE" id="PS00457">
    <property type="entry name" value="NA_SOLUT_SYMP_2"/>
    <property type="match status" value="1"/>
</dbReference>
<evidence type="ECO:0000313" key="15">
    <source>
        <dbReference type="EMBL" id="TYP96275.1"/>
    </source>
</evidence>
<accession>A0A5S5DKS2</accession>